<keyword evidence="2 6" id="KW-0812">Transmembrane</keyword>
<evidence type="ECO:0000256" key="1">
    <source>
        <dbReference type="ARBA" id="ARBA00004141"/>
    </source>
</evidence>
<evidence type="ECO:0000313" key="8">
    <source>
        <dbReference type="EMBL" id="VAW03937.1"/>
    </source>
</evidence>
<reference evidence="8" key="1">
    <citation type="submission" date="2018-06" db="EMBL/GenBank/DDBJ databases">
        <authorList>
            <person name="Zhirakovskaya E."/>
        </authorList>
    </citation>
    <scope>NUCLEOTIDE SEQUENCE</scope>
</reference>
<protein>
    <recommendedName>
        <fullName evidence="7">RDD domain-containing protein</fullName>
    </recommendedName>
</protein>
<feature type="region of interest" description="Disordered" evidence="5">
    <location>
        <begin position="1"/>
        <end position="21"/>
    </location>
</feature>
<evidence type="ECO:0000256" key="3">
    <source>
        <dbReference type="ARBA" id="ARBA00022989"/>
    </source>
</evidence>
<dbReference type="PANTHER" id="PTHR38480:SF1">
    <property type="entry name" value="SLR0254 PROTEIN"/>
    <property type="match status" value="1"/>
</dbReference>
<comment type="subcellular location">
    <subcellularLocation>
        <location evidence="1">Membrane</location>
        <topology evidence="1">Multi-pass membrane protein</topology>
    </subcellularLocation>
</comment>
<name>A0A3B0SSB3_9ZZZZ</name>
<dbReference type="InterPro" id="IPR010432">
    <property type="entry name" value="RDD"/>
</dbReference>
<gene>
    <name evidence="8" type="ORF">MNBD_ALPHA05-293</name>
</gene>
<feature type="transmembrane region" description="Helical" evidence="6">
    <location>
        <begin position="160"/>
        <end position="179"/>
    </location>
</feature>
<keyword evidence="3 6" id="KW-1133">Transmembrane helix</keyword>
<evidence type="ECO:0000259" key="7">
    <source>
        <dbReference type="Pfam" id="PF06271"/>
    </source>
</evidence>
<feature type="transmembrane region" description="Helical" evidence="6">
    <location>
        <begin position="50"/>
        <end position="74"/>
    </location>
</feature>
<keyword evidence="4 6" id="KW-0472">Membrane</keyword>
<evidence type="ECO:0000256" key="4">
    <source>
        <dbReference type="ARBA" id="ARBA00023136"/>
    </source>
</evidence>
<feature type="domain" description="RDD" evidence="7">
    <location>
        <begin position="42"/>
        <end position="192"/>
    </location>
</feature>
<evidence type="ECO:0000256" key="2">
    <source>
        <dbReference type="ARBA" id="ARBA00022692"/>
    </source>
</evidence>
<sequence>MTLSAETDSLPPLPHPTSRASTSSLVRNLITPEGVDLRIKLAEAGERMGAFFIDIAIMAATLIAITLVAALAGISTRSVEFVSVILLLAFFVLRVFYFTIFELGPRAATPGKRALGIRVAPRNGGRLKAESVFARNAMREVEVFLPLGFLVSQGAGGVDAVIILAGFGWSAIFAFFPLLNKDRLRPGDIVAGTWVVKAPKRRLQRDLAESGERALAKFQFTTAELDAYGVHELHILENVLRSRDAETMELVAPRIRKKIGRRKEETETDVEFLDAYYTALRKRLETRLLYGVRRRDKFDTR</sequence>
<feature type="transmembrane region" description="Helical" evidence="6">
    <location>
        <begin position="81"/>
        <end position="100"/>
    </location>
</feature>
<dbReference type="AlphaFoldDB" id="A0A3B0SSB3"/>
<dbReference type="GO" id="GO:0016020">
    <property type="term" value="C:membrane"/>
    <property type="evidence" value="ECO:0007669"/>
    <property type="project" value="UniProtKB-SubCell"/>
</dbReference>
<accession>A0A3B0SSB3</accession>
<organism evidence="8">
    <name type="scientific">hydrothermal vent metagenome</name>
    <dbReference type="NCBI Taxonomy" id="652676"/>
    <lineage>
        <taxon>unclassified sequences</taxon>
        <taxon>metagenomes</taxon>
        <taxon>ecological metagenomes</taxon>
    </lineage>
</organism>
<evidence type="ECO:0000256" key="6">
    <source>
        <dbReference type="SAM" id="Phobius"/>
    </source>
</evidence>
<dbReference type="Pfam" id="PF06271">
    <property type="entry name" value="RDD"/>
    <property type="match status" value="1"/>
</dbReference>
<evidence type="ECO:0000256" key="5">
    <source>
        <dbReference type="SAM" id="MobiDB-lite"/>
    </source>
</evidence>
<proteinExistence type="predicted"/>
<dbReference type="EMBL" id="UOEH01000417">
    <property type="protein sequence ID" value="VAW03937.1"/>
    <property type="molecule type" value="Genomic_DNA"/>
</dbReference>
<dbReference type="PANTHER" id="PTHR38480">
    <property type="entry name" value="SLR0254 PROTEIN"/>
    <property type="match status" value="1"/>
</dbReference>